<dbReference type="GO" id="GO:0140359">
    <property type="term" value="F:ABC-type transporter activity"/>
    <property type="evidence" value="ECO:0007669"/>
    <property type="project" value="InterPro"/>
</dbReference>
<keyword evidence="5" id="KW-0762">Sugar transport</keyword>
<organism evidence="12 13">
    <name type="scientific">Aquabacter spiritensis</name>
    <dbReference type="NCBI Taxonomy" id="933073"/>
    <lineage>
        <taxon>Bacteria</taxon>
        <taxon>Pseudomonadati</taxon>
        <taxon>Pseudomonadota</taxon>
        <taxon>Alphaproteobacteria</taxon>
        <taxon>Hyphomicrobiales</taxon>
        <taxon>Xanthobacteraceae</taxon>
        <taxon>Aquabacter</taxon>
    </lineage>
</organism>
<comment type="similarity">
    <text evidence="2">Belongs to the ABC-2 integral membrane protein family.</text>
</comment>
<keyword evidence="7 10" id="KW-1133">Transmembrane helix</keyword>
<evidence type="ECO:0000256" key="9">
    <source>
        <dbReference type="ARBA" id="ARBA00023136"/>
    </source>
</evidence>
<feature type="transmembrane region" description="Helical" evidence="10">
    <location>
        <begin position="118"/>
        <end position="142"/>
    </location>
</feature>
<feature type="transmembrane region" description="Helical" evidence="10">
    <location>
        <begin position="70"/>
        <end position="89"/>
    </location>
</feature>
<protein>
    <submittedName>
        <fullName evidence="12">Capsular polysaccharide transport system permease protein</fullName>
    </submittedName>
</protein>
<evidence type="ECO:0000313" key="12">
    <source>
        <dbReference type="EMBL" id="TCT05036.1"/>
    </source>
</evidence>
<dbReference type="PRINTS" id="PR00164">
    <property type="entry name" value="ABC2TRNSPORT"/>
</dbReference>
<evidence type="ECO:0000256" key="7">
    <source>
        <dbReference type="ARBA" id="ARBA00022989"/>
    </source>
</evidence>
<feature type="domain" description="ABC-2 type transporter transmembrane" evidence="11">
    <location>
        <begin position="21"/>
        <end position="226"/>
    </location>
</feature>
<keyword evidence="8" id="KW-0625">Polysaccharide transport</keyword>
<dbReference type="OrthoDB" id="8479094at2"/>
<dbReference type="GO" id="GO:0043190">
    <property type="term" value="C:ATP-binding cassette (ABC) transporter complex"/>
    <property type="evidence" value="ECO:0007669"/>
    <property type="project" value="InterPro"/>
</dbReference>
<dbReference type="GO" id="GO:0015774">
    <property type="term" value="P:polysaccharide transport"/>
    <property type="evidence" value="ECO:0007669"/>
    <property type="project" value="UniProtKB-KW"/>
</dbReference>
<evidence type="ECO:0000256" key="4">
    <source>
        <dbReference type="ARBA" id="ARBA00022475"/>
    </source>
</evidence>
<accession>A0A4R3LXV1</accession>
<dbReference type="AlphaFoldDB" id="A0A4R3LXV1"/>
<evidence type="ECO:0000259" key="11">
    <source>
        <dbReference type="Pfam" id="PF01061"/>
    </source>
</evidence>
<gene>
    <name evidence="12" type="ORF">EDC64_10567</name>
</gene>
<evidence type="ECO:0000313" key="13">
    <source>
        <dbReference type="Proteomes" id="UP000294664"/>
    </source>
</evidence>
<evidence type="ECO:0000256" key="8">
    <source>
        <dbReference type="ARBA" id="ARBA00023047"/>
    </source>
</evidence>
<evidence type="ECO:0000256" key="10">
    <source>
        <dbReference type="SAM" id="Phobius"/>
    </source>
</evidence>
<dbReference type="PANTHER" id="PTHR30413">
    <property type="entry name" value="INNER MEMBRANE TRANSPORT PERMEASE"/>
    <property type="match status" value="1"/>
</dbReference>
<reference evidence="12 13" key="1">
    <citation type="submission" date="2019-03" db="EMBL/GenBank/DDBJ databases">
        <title>Genomic Encyclopedia of Type Strains, Phase IV (KMG-IV): sequencing the most valuable type-strain genomes for metagenomic binning, comparative biology and taxonomic classification.</title>
        <authorList>
            <person name="Goeker M."/>
        </authorList>
    </citation>
    <scope>NUCLEOTIDE SEQUENCE [LARGE SCALE GENOMIC DNA]</scope>
    <source>
        <strain evidence="12 13">DSM 9035</strain>
    </source>
</reference>
<keyword evidence="9 10" id="KW-0472">Membrane</keyword>
<proteinExistence type="inferred from homology"/>
<comment type="subcellular location">
    <subcellularLocation>
        <location evidence="1">Cell membrane</location>
        <topology evidence="1">Multi-pass membrane protein</topology>
    </subcellularLocation>
</comment>
<evidence type="ECO:0000256" key="3">
    <source>
        <dbReference type="ARBA" id="ARBA00022448"/>
    </source>
</evidence>
<evidence type="ECO:0000256" key="6">
    <source>
        <dbReference type="ARBA" id="ARBA00022692"/>
    </source>
</evidence>
<dbReference type="GO" id="GO:0015920">
    <property type="term" value="P:lipopolysaccharide transport"/>
    <property type="evidence" value="ECO:0007669"/>
    <property type="project" value="TreeGrafter"/>
</dbReference>
<dbReference type="PANTHER" id="PTHR30413:SF10">
    <property type="entry name" value="CAPSULE POLYSACCHARIDE EXPORT INNER-MEMBRANE PROTEIN CTRC"/>
    <property type="match status" value="1"/>
</dbReference>
<dbReference type="InterPro" id="IPR000412">
    <property type="entry name" value="ABC_2_transport"/>
</dbReference>
<evidence type="ECO:0000256" key="5">
    <source>
        <dbReference type="ARBA" id="ARBA00022597"/>
    </source>
</evidence>
<keyword evidence="3" id="KW-0813">Transport</keyword>
<keyword evidence="6 10" id="KW-0812">Transmembrane</keyword>
<comment type="caution">
    <text evidence="12">The sequence shown here is derived from an EMBL/GenBank/DDBJ whole genome shotgun (WGS) entry which is preliminary data.</text>
</comment>
<dbReference type="Proteomes" id="UP000294664">
    <property type="component" value="Unassembled WGS sequence"/>
</dbReference>
<feature type="transmembrane region" description="Helical" evidence="10">
    <location>
        <begin position="37"/>
        <end position="58"/>
    </location>
</feature>
<feature type="transmembrane region" description="Helical" evidence="10">
    <location>
        <begin position="182"/>
        <end position="200"/>
    </location>
</feature>
<feature type="transmembrane region" description="Helical" evidence="10">
    <location>
        <begin position="148"/>
        <end position="170"/>
    </location>
</feature>
<keyword evidence="4" id="KW-1003">Cell membrane</keyword>
<dbReference type="Pfam" id="PF01061">
    <property type="entry name" value="ABC2_membrane"/>
    <property type="match status" value="1"/>
</dbReference>
<dbReference type="InterPro" id="IPR013525">
    <property type="entry name" value="ABC2_TM"/>
</dbReference>
<evidence type="ECO:0000256" key="2">
    <source>
        <dbReference type="ARBA" id="ARBA00007783"/>
    </source>
</evidence>
<dbReference type="EMBL" id="SMAI01000005">
    <property type="protein sequence ID" value="TCT05036.1"/>
    <property type="molecule type" value="Genomic_DNA"/>
</dbReference>
<sequence length="267" mass="30293">MRSRDAFLMLRTGFARQRNIFRALLIRDLMTRFRREGLGFAWLVLEPALLIVIVIGIWSVQYGSTSHGVGIVPMVLTGYGFLTVWRHILGRSNFALRGSIDLKYHREVQYGDIILSRYLLEIGGTFLAFWTVYLACMLLGMTEPIQDLFTFCLAWVLMAAFSIGFGLNIVAITELWETSERFIPPLMYATLPFTGVFFLVEWLPQRAQDVVVWSPLVNAVELLRAGYWGQSFVSHADIGYLTRASIITLAIGLGLMEVAKRRIKSPS</sequence>
<feature type="transmembrane region" description="Helical" evidence="10">
    <location>
        <begin position="238"/>
        <end position="259"/>
    </location>
</feature>
<keyword evidence="13" id="KW-1185">Reference proteome</keyword>
<name>A0A4R3LXV1_9HYPH</name>
<evidence type="ECO:0000256" key="1">
    <source>
        <dbReference type="ARBA" id="ARBA00004651"/>
    </source>
</evidence>